<proteinExistence type="inferred from homology"/>
<feature type="signal peptide" evidence="3">
    <location>
        <begin position="1"/>
        <end position="21"/>
    </location>
</feature>
<dbReference type="GO" id="GO:0033897">
    <property type="term" value="F:ribonuclease T2 activity"/>
    <property type="evidence" value="ECO:0007669"/>
    <property type="project" value="InterPro"/>
</dbReference>
<sequence>MKYLLNSLLILATLCIPTTNAAAKKPFDYYVLSLSWSPEFCSTHPKDNQCMRNYGAVLHGLWPQYDKGYPQSCSKELLPKSLLDSFATLYPSAKLAVHEWLKHGTCSELSPRDYLDLSQNLKQSVLIPRVLQNLTKPLRVTSAQLNELILVDNPKLTKNAIAFSCVDGGRFLQEIYVCFDKKGQTAKTCGIDIQRRSRLSCGRANFLIRNVR</sequence>
<dbReference type="EMBL" id="FUKI01000101">
    <property type="protein sequence ID" value="SJM92306.1"/>
    <property type="molecule type" value="Genomic_DNA"/>
</dbReference>
<dbReference type="PANTHER" id="PTHR11240">
    <property type="entry name" value="RIBONUCLEASE T2"/>
    <property type="match status" value="1"/>
</dbReference>
<evidence type="ECO:0000313" key="5">
    <source>
        <dbReference type="Proteomes" id="UP000195667"/>
    </source>
</evidence>
<name>A0A1R4H7Z9_9GAMM</name>
<dbReference type="Pfam" id="PF00445">
    <property type="entry name" value="Ribonuclease_T2"/>
    <property type="match status" value="1"/>
</dbReference>
<dbReference type="InterPro" id="IPR036430">
    <property type="entry name" value="RNase_T2-like_sf"/>
</dbReference>
<gene>
    <name evidence="4" type="ORF">CRENPOLYSF1_270054</name>
</gene>
<dbReference type="RefSeq" id="WP_087143341.1">
    <property type="nucleotide sequence ID" value="NZ_FUKI01000101.1"/>
</dbReference>
<feature type="chain" id="PRO_5012006302" evidence="3">
    <location>
        <begin position="22"/>
        <end position="212"/>
    </location>
</feature>
<protein>
    <submittedName>
        <fullName evidence="4">Ribonuclease</fullName>
    </submittedName>
</protein>
<dbReference type="AlphaFoldDB" id="A0A1R4H7Z9"/>
<keyword evidence="5" id="KW-1185">Reference proteome</keyword>
<comment type="similarity">
    <text evidence="1 2">Belongs to the RNase T2 family.</text>
</comment>
<dbReference type="SUPFAM" id="SSF55895">
    <property type="entry name" value="Ribonuclease Rh-like"/>
    <property type="match status" value="1"/>
</dbReference>
<dbReference type="OrthoDB" id="4720638at2"/>
<reference evidence="5" key="1">
    <citation type="submission" date="2017-02" db="EMBL/GenBank/DDBJ databases">
        <authorList>
            <person name="Daims H."/>
        </authorList>
    </citation>
    <scope>NUCLEOTIDE SEQUENCE [LARGE SCALE GENOMIC DNA]</scope>
</reference>
<dbReference type="PROSITE" id="PS00531">
    <property type="entry name" value="RNASE_T2_2"/>
    <property type="match status" value="1"/>
</dbReference>
<dbReference type="PANTHER" id="PTHR11240:SF22">
    <property type="entry name" value="RIBONUCLEASE T2"/>
    <property type="match status" value="1"/>
</dbReference>
<dbReference type="Gene3D" id="3.90.730.10">
    <property type="entry name" value="Ribonuclease T2-like"/>
    <property type="match status" value="1"/>
</dbReference>
<dbReference type="GO" id="GO:0003723">
    <property type="term" value="F:RNA binding"/>
    <property type="evidence" value="ECO:0007669"/>
    <property type="project" value="InterPro"/>
</dbReference>
<accession>A0A1R4H7Z9</accession>
<evidence type="ECO:0000256" key="2">
    <source>
        <dbReference type="RuleBase" id="RU004328"/>
    </source>
</evidence>
<dbReference type="InterPro" id="IPR001568">
    <property type="entry name" value="RNase_T2-like"/>
</dbReference>
<keyword evidence="3" id="KW-0732">Signal</keyword>
<evidence type="ECO:0000256" key="3">
    <source>
        <dbReference type="SAM" id="SignalP"/>
    </source>
</evidence>
<evidence type="ECO:0000313" key="4">
    <source>
        <dbReference type="EMBL" id="SJM92306.1"/>
    </source>
</evidence>
<dbReference type="Proteomes" id="UP000195667">
    <property type="component" value="Unassembled WGS sequence"/>
</dbReference>
<organism evidence="4 5">
    <name type="scientific">Crenothrix polyspora</name>
    <dbReference type="NCBI Taxonomy" id="360316"/>
    <lineage>
        <taxon>Bacteria</taxon>
        <taxon>Pseudomonadati</taxon>
        <taxon>Pseudomonadota</taxon>
        <taxon>Gammaproteobacteria</taxon>
        <taxon>Methylococcales</taxon>
        <taxon>Crenotrichaceae</taxon>
        <taxon>Crenothrix</taxon>
    </lineage>
</organism>
<dbReference type="InterPro" id="IPR033130">
    <property type="entry name" value="RNase_T2_His_AS_2"/>
</dbReference>
<evidence type="ECO:0000256" key="1">
    <source>
        <dbReference type="ARBA" id="ARBA00007469"/>
    </source>
</evidence>